<gene>
    <name evidence="1" type="ORF">E2C01_078449</name>
</gene>
<sequence>MRLIFLYSQSGHTAGGSGEWGVLREAQVGSRAWRGVNRALRITSLALRMITPEHSKKFSL</sequence>
<proteinExistence type="predicted"/>
<name>A0A5B7IML8_PORTR</name>
<reference evidence="1 2" key="1">
    <citation type="submission" date="2019-05" db="EMBL/GenBank/DDBJ databases">
        <title>Another draft genome of Portunus trituberculatus and its Hox gene families provides insights of decapod evolution.</title>
        <authorList>
            <person name="Jeong J.-H."/>
            <person name="Song I."/>
            <person name="Kim S."/>
            <person name="Choi T."/>
            <person name="Kim D."/>
            <person name="Ryu S."/>
            <person name="Kim W."/>
        </authorList>
    </citation>
    <scope>NUCLEOTIDE SEQUENCE [LARGE SCALE GENOMIC DNA]</scope>
    <source>
        <tissue evidence="1">Muscle</tissue>
    </source>
</reference>
<dbReference type="AlphaFoldDB" id="A0A5B7IML8"/>
<protein>
    <submittedName>
        <fullName evidence="1">Uncharacterized protein</fullName>
    </submittedName>
</protein>
<keyword evidence="2" id="KW-1185">Reference proteome</keyword>
<dbReference type="EMBL" id="VSRR010063321">
    <property type="protein sequence ID" value="MPC83733.1"/>
    <property type="molecule type" value="Genomic_DNA"/>
</dbReference>
<evidence type="ECO:0000313" key="1">
    <source>
        <dbReference type="EMBL" id="MPC83733.1"/>
    </source>
</evidence>
<dbReference type="Proteomes" id="UP000324222">
    <property type="component" value="Unassembled WGS sequence"/>
</dbReference>
<evidence type="ECO:0000313" key="2">
    <source>
        <dbReference type="Proteomes" id="UP000324222"/>
    </source>
</evidence>
<organism evidence="1 2">
    <name type="scientific">Portunus trituberculatus</name>
    <name type="common">Swimming crab</name>
    <name type="synonym">Neptunus trituberculatus</name>
    <dbReference type="NCBI Taxonomy" id="210409"/>
    <lineage>
        <taxon>Eukaryota</taxon>
        <taxon>Metazoa</taxon>
        <taxon>Ecdysozoa</taxon>
        <taxon>Arthropoda</taxon>
        <taxon>Crustacea</taxon>
        <taxon>Multicrustacea</taxon>
        <taxon>Malacostraca</taxon>
        <taxon>Eumalacostraca</taxon>
        <taxon>Eucarida</taxon>
        <taxon>Decapoda</taxon>
        <taxon>Pleocyemata</taxon>
        <taxon>Brachyura</taxon>
        <taxon>Eubrachyura</taxon>
        <taxon>Portunoidea</taxon>
        <taxon>Portunidae</taxon>
        <taxon>Portuninae</taxon>
        <taxon>Portunus</taxon>
    </lineage>
</organism>
<accession>A0A5B7IML8</accession>
<comment type="caution">
    <text evidence="1">The sequence shown here is derived from an EMBL/GenBank/DDBJ whole genome shotgun (WGS) entry which is preliminary data.</text>
</comment>